<evidence type="ECO:0000259" key="6">
    <source>
        <dbReference type="Pfam" id="PF00483"/>
    </source>
</evidence>
<dbReference type="RefSeq" id="WP_184192386.1">
    <property type="nucleotide sequence ID" value="NZ_JACHGW010000001.1"/>
</dbReference>
<organism evidence="7 8">
    <name type="scientific">Armatimonas rosea</name>
    <dbReference type="NCBI Taxonomy" id="685828"/>
    <lineage>
        <taxon>Bacteria</taxon>
        <taxon>Bacillati</taxon>
        <taxon>Armatimonadota</taxon>
        <taxon>Armatimonadia</taxon>
        <taxon>Armatimonadales</taxon>
        <taxon>Armatimonadaceae</taxon>
        <taxon>Armatimonas</taxon>
    </lineage>
</organism>
<proteinExistence type="inferred from homology"/>
<gene>
    <name evidence="7" type="ORF">HNQ39_000514</name>
</gene>
<dbReference type="PANTHER" id="PTHR43197">
    <property type="entry name" value="UTP--GLUCOSE-1-PHOSPHATE URIDYLYLTRANSFERASE"/>
    <property type="match status" value="1"/>
</dbReference>
<dbReference type="PANTHER" id="PTHR43197:SF1">
    <property type="entry name" value="UTP--GLUCOSE-1-PHOSPHATE URIDYLYLTRANSFERASE"/>
    <property type="match status" value="1"/>
</dbReference>
<dbReference type="InterPro" id="IPR005771">
    <property type="entry name" value="GalU_uridylyltTrfase_bac/arc"/>
</dbReference>
<evidence type="ECO:0000256" key="4">
    <source>
        <dbReference type="ARBA" id="ARBA00022695"/>
    </source>
</evidence>
<dbReference type="EMBL" id="JACHGW010000001">
    <property type="protein sequence ID" value="MBB6048752.1"/>
    <property type="molecule type" value="Genomic_DNA"/>
</dbReference>
<accession>A0A7W9W5N1</accession>
<feature type="domain" description="Nucleotidyl transferase" evidence="6">
    <location>
        <begin position="5"/>
        <end position="283"/>
    </location>
</feature>
<dbReference type="InterPro" id="IPR005835">
    <property type="entry name" value="NTP_transferase_dom"/>
</dbReference>
<comment type="caution">
    <text evidence="7">The sequence shown here is derived from an EMBL/GenBank/DDBJ whole genome shotgun (WGS) entry which is preliminary data.</text>
</comment>
<evidence type="ECO:0000313" key="7">
    <source>
        <dbReference type="EMBL" id="MBB6048752.1"/>
    </source>
</evidence>
<comment type="catalytic activity">
    <reaction evidence="5">
        <text>alpha-D-glucose 1-phosphate + UTP + H(+) = UDP-alpha-D-glucose + diphosphate</text>
        <dbReference type="Rhea" id="RHEA:19889"/>
        <dbReference type="ChEBI" id="CHEBI:15378"/>
        <dbReference type="ChEBI" id="CHEBI:33019"/>
        <dbReference type="ChEBI" id="CHEBI:46398"/>
        <dbReference type="ChEBI" id="CHEBI:58601"/>
        <dbReference type="ChEBI" id="CHEBI:58885"/>
        <dbReference type="EC" id="2.7.7.9"/>
    </reaction>
</comment>
<evidence type="ECO:0000256" key="3">
    <source>
        <dbReference type="ARBA" id="ARBA00022679"/>
    </source>
</evidence>
<evidence type="ECO:0000256" key="1">
    <source>
        <dbReference type="ARBA" id="ARBA00006890"/>
    </source>
</evidence>
<evidence type="ECO:0000256" key="5">
    <source>
        <dbReference type="ARBA" id="ARBA00048128"/>
    </source>
</evidence>
<dbReference type="GO" id="GO:0006011">
    <property type="term" value="P:UDP-alpha-D-glucose metabolic process"/>
    <property type="evidence" value="ECO:0007669"/>
    <property type="project" value="InterPro"/>
</dbReference>
<dbReference type="GO" id="GO:0003983">
    <property type="term" value="F:UTP:glucose-1-phosphate uridylyltransferase activity"/>
    <property type="evidence" value="ECO:0007669"/>
    <property type="project" value="UniProtKB-EC"/>
</dbReference>
<dbReference type="SUPFAM" id="SSF53448">
    <property type="entry name" value="Nucleotide-diphospho-sugar transferases"/>
    <property type="match status" value="1"/>
</dbReference>
<keyword evidence="8" id="KW-1185">Reference proteome</keyword>
<evidence type="ECO:0000256" key="2">
    <source>
        <dbReference type="ARBA" id="ARBA00012415"/>
    </source>
</evidence>
<dbReference type="EC" id="2.7.7.9" evidence="2"/>
<protein>
    <recommendedName>
        <fullName evidence="2">UTP--glucose-1-phosphate uridylyltransferase</fullName>
        <ecNumber evidence="2">2.7.7.9</ecNumber>
    </recommendedName>
</protein>
<name>A0A7W9W5N1_ARMRO</name>
<reference evidence="7 8" key="1">
    <citation type="submission" date="2020-08" db="EMBL/GenBank/DDBJ databases">
        <title>Genomic Encyclopedia of Type Strains, Phase IV (KMG-IV): sequencing the most valuable type-strain genomes for metagenomic binning, comparative biology and taxonomic classification.</title>
        <authorList>
            <person name="Goeker M."/>
        </authorList>
    </citation>
    <scope>NUCLEOTIDE SEQUENCE [LARGE SCALE GENOMIC DNA]</scope>
    <source>
        <strain evidence="7 8">DSM 23562</strain>
    </source>
</reference>
<keyword evidence="3 7" id="KW-0808">Transferase</keyword>
<sequence>MRTRKAVITAAGRGTRMFPATRAIQKELLPLIDTDGLVKPTIQLIAETCVAAGIEELCIVVEKGGAGTFQEHFRAFTADEGNVFAGKDWLLAEGEKLASLAERITYVEQPSPEGFGHAVYQARDFANGEPILLLLGDHVYTGDPLGQLLAAGEASGGSVTGVRLEPESGVSVTGILKGKATQTPGLYEILALQEKPTIAEVQALKTEGLADGTYLGHFGIHLFTSEIFDCLGELIATNTRVKNEFQLTSGQELLWKRNPDNYRALLVEGERWDIGLPDEYLKTLAKFGSLGPHAGVLH</sequence>
<keyword evidence="4 7" id="KW-0548">Nucleotidyltransferase</keyword>
<evidence type="ECO:0000313" key="8">
    <source>
        <dbReference type="Proteomes" id="UP000520814"/>
    </source>
</evidence>
<dbReference type="Proteomes" id="UP000520814">
    <property type="component" value="Unassembled WGS sequence"/>
</dbReference>
<dbReference type="AlphaFoldDB" id="A0A7W9W5N1"/>
<dbReference type="InterPro" id="IPR029044">
    <property type="entry name" value="Nucleotide-diphossugar_trans"/>
</dbReference>
<dbReference type="Pfam" id="PF00483">
    <property type="entry name" value="NTP_transferase"/>
    <property type="match status" value="1"/>
</dbReference>
<dbReference type="Gene3D" id="3.90.550.10">
    <property type="entry name" value="Spore Coat Polysaccharide Biosynthesis Protein SpsA, Chain A"/>
    <property type="match status" value="1"/>
</dbReference>
<comment type="similarity">
    <text evidence="1">Belongs to the UDPGP type 2 family.</text>
</comment>